<feature type="region of interest" description="Disordered" evidence="3">
    <location>
        <begin position="1642"/>
        <end position="1669"/>
    </location>
</feature>
<dbReference type="EMBL" id="AEDQ01000029">
    <property type="protein sequence ID" value="EFL43779.1"/>
    <property type="molecule type" value="Genomic_DNA"/>
</dbReference>
<evidence type="ECO:0000313" key="6">
    <source>
        <dbReference type="Proteomes" id="UP000004431"/>
    </source>
</evidence>
<dbReference type="Gene3D" id="1.20.5.420">
    <property type="entry name" value="Immunoglobulin FC, subunit C"/>
    <property type="match status" value="2"/>
</dbReference>
<name>A0ABN0AZ50_9ACTN</name>
<proteinExistence type="predicted"/>
<feature type="compositionally biased region" description="Gly residues" evidence="3">
    <location>
        <begin position="1643"/>
        <end position="1661"/>
    </location>
</feature>
<feature type="compositionally biased region" description="Basic and acidic residues" evidence="3">
    <location>
        <begin position="1048"/>
        <end position="1066"/>
    </location>
</feature>
<dbReference type="InterPro" id="IPR044024">
    <property type="entry name" value="aRib"/>
</dbReference>
<feature type="coiled-coil region" evidence="2">
    <location>
        <begin position="1535"/>
        <end position="1562"/>
    </location>
</feature>
<dbReference type="InterPro" id="IPR002988">
    <property type="entry name" value="GA_module"/>
</dbReference>
<keyword evidence="2" id="KW-0175">Coiled coil</keyword>
<dbReference type="SMART" id="SM00844">
    <property type="entry name" value="GA"/>
    <property type="match status" value="2"/>
</dbReference>
<sequence>MRCISCSACRNNVAGGGLASKAFADGYVNGTNTYYGYKADAGYSEERLRIEVHYYNTLQDALNADKNQENPLGRFIRVRYIANDPSGEGKTPDRWAFRPFWWFGVPEGVTNVQHITLQRNEAGKCDPNAVHKRGEKNNACATRKDFVIASDNVYANPQDWQSISRKYSEGKDELNKTLNDYVLNQYDNSGNTNNQWNNYKPDDDPATDGLSAIFTDWESAGTRYYDFSYVAEITDSAYKQRDIKPLRFAAGIRRPVGNWRYAAGLTQALPAISEHVSVAYPAVTPVANASAVSDDEKKAIIAAIKKANENNKNFNKFLKEGDDGITIGKDGTATVTFSDNTTVVLPGALLVEQKLKMSEQYKPTLPKKTPVVNLQKLTADEKTKVRQAIIDANGKDTPNDFLKNLKKGSDGQYALDVKDNGDVEAIYSDGSSYTLSASDVVFQGATIADWAPYTVPSPIEVDNVKSLSDQDVANIKKAFNDANKDLPVYQDAQKADADNYITVDKTSGNVTIKWKDGSTTTIQAWQFLKERAKTPEPQPSPNPESKKHFKVMPAAQPKTVPFDPFSLKADDLTTEGGATKAALDSLKGTLKSYVKDADTQQEVANLTVEYGVDANGAGTVTFKAPGYEDATYPMGVFFKQDVNKQSDTPTTEQKTTPETGGDEHSTFKYNVTKTKIAGQKATPQEAVVALKQFVKDNYNGVTDADLQTVADNVAVSKNWTPKAGTKNMGPYGGTRDDSGPISSIKLVTTDNGIEVIGHPWLDGDPADWDAATEIAVITIKPEDLYTTSSTKQDHTLEALKKQAKALLKKRTDEHLNADDFTRAGIENAAQLNDAAIEAMNDEGKLRELIKKLSEAKHLERKSNPIGEIEVDDPTQPTEEDFKAAVKAFLQANYDNAENISIDQIPYTIPNTLTPKKGTVLMELTSNTNPDGIASVKYTNSDYTNLEFFPSKGDKLFTVKVTYKKKAAAPAVSADELKNMKDAAKATIDRNPNLTKEQKTQLKSEIDNAQTPDAIKDILKKAENQANTNKTSTDPKVKGEITNNTSGENAKKGANDKKEQEDKDKQNEQQAQQLQKDKTNATNEIDKLDNLTPQEKDKLKKEITGDGTGAKPNGADTPAVVQQILEKAKAINDAKGALKSDATTGGLFFLDHGTGKGEDEALNKLLGGTSQKDATLTALDQALKTNNATADSITNALKAAQRANGINEATAKAKANAILDAKKAALDAAYNNLTDAQKPAAKDAYEKATKAITDAKSGVDNATKPSEIQTALAGVKDETIKAAQKAIADAKGKRDTSQNTNDSNDALNEEKKAQIDRINKSDLPDDKKTEAINSINKDSHRLGDPTGIANRALKAQKIADALKKIDEFPHLNNAQKKAFKDIISSTDAENHKDANGNDTGVDDIDDALANATNTDNAMARLEALKEQADKFANGNEYKNAKQADKNAFDAAASAAAEVLNKEKDDNSKGAAEVNTLYSDLLKAMQAIDSSVKGKGALRTDALSSEVTADKALKPDDTTDPKTPGSSVYTTASPDKKTAFDNALKDAEKALKDAEKALEDAKTADVFTADNAAAAQKKVDDALDKLIKARLALDGVDTKPLVDEVAVADATKDTPEYKYADKEKQAAYDKAIDDAQKLLDTLAGAGAGAQPGGQPGAQPGQGAGQLATKEQKQDAINKALKAIADAKAALDGKAPAGSEDFYALHAMYRLYNPYTHEHLFTTDAAEKDNLVSLGWNFEGITGKVYMHGEKGGVYRLYNPNTGEHHYTTKEDEVAACVKAGWRNEGVKFFSVLDEDKQTVGMVSMYNPYEKKFYHHYTSDADEIAKMVKDGWRKEEIKWYAAK</sequence>
<dbReference type="InterPro" id="IPR043708">
    <property type="entry name" value="DUF5648"/>
</dbReference>
<dbReference type="Pfam" id="PF18885">
    <property type="entry name" value="DUF5648"/>
    <property type="match status" value="1"/>
</dbReference>
<feature type="compositionally biased region" description="Basic and acidic residues" evidence="3">
    <location>
        <begin position="1507"/>
        <end position="1518"/>
    </location>
</feature>
<feature type="region of interest" description="Disordered" evidence="3">
    <location>
        <begin position="643"/>
        <end position="665"/>
    </location>
</feature>
<dbReference type="Pfam" id="PF18938">
    <property type="entry name" value="aRib"/>
    <property type="match status" value="3"/>
</dbReference>
<feature type="region of interest" description="Disordered" evidence="3">
    <location>
        <begin position="984"/>
        <end position="1115"/>
    </location>
</feature>
<feature type="compositionally biased region" description="Polar residues" evidence="3">
    <location>
        <begin position="1296"/>
        <end position="1305"/>
    </location>
</feature>
<dbReference type="Pfam" id="PF01468">
    <property type="entry name" value="GA"/>
    <property type="match status" value="3"/>
</dbReference>
<evidence type="ECO:0000313" key="5">
    <source>
        <dbReference type="EMBL" id="EFL43779.1"/>
    </source>
</evidence>
<protein>
    <submittedName>
        <fullName evidence="5">GA module</fullName>
    </submittedName>
</protein>
<feature type="compositionally biased region" description="Basic and acidic residues" evidence="3">
    <location>
        <begin position="995"/>
        <end position="1005"/>
    </location>
</feature>
<reference evidence="5 6" key="1">
    <citation type="submission" date="2010-08" db="EMBL/GenBank/DDBJ databases">
        <authorList>
            <person name="Durkin A.S."/>
            <person name="Madupu R."/>
            <person name="Torralba M."/>
            <person name="Gillis M."/>
            <person name="Methe B."/>
            <person name="Sutton G."/>
            <person name="Nelson K.E."/>
        </authorList>
    </citation>
    <scope>NUCLEOTIDE SEQUENCE [LARGE SCALE GENOMIC DNA]</scope>
    <source>
        <strain evidence="5 6">PB189-T1-4</strain>
    </source>
</reference>
<dbReference type="RefSeq" id="WP_006304424.1">
    <property type="nucleotide sequence ID" value="NZ_AEDQ01000029.1"/>
</dbReference>
<feature type="compositionally biased region" description="Basic and acidic residues" evidence="3">
    <location>
        <begin position="1074"/>
        <end position="1103"/>
    </location>
</feature>
<keyword evidence="1" id="KW-0732">Signal</keyword>
<feature type="domain" description="Extracellular matrix-binding protein ebh GA module" evidence="4">
    <location>
        <begin position="1064"/>
        <end position="1128"/>
    </location>
</feature>
<evidence type="ECO:0000256" key="1">
    <source>
        <dbReference type="ARBA" id="ARBA00022729"/>
    </source>
</evidence>
<accession>A0ABN0AZ50</accession>
<comment type="caution">
    <text evidence="5">The sequence shown here is derived from an EMBL/GenBank/DDBJ whole genome shotgun (WGS) entry which is preliminary data.</text>
</comment>
<keyword evidence="6" id="KW-1185">Reference proteome</keyword>
<feature type="compositionally biased region" description="Basic and acidic residues" evidence="3">
    <location>
        <begin position="1307"/>
        <end position="1329"/>
    </location>
</feature>
<gene>
    <name evidence="5" type="ORF">HMPREF9248_0542</name>
</gene>
<dbReference type="Gene3D" id="1.20.120.1850">
    <property type="entry name" value="Ebh helix bundles repeating unit (S and A modules)"/>
    <property type="match status" value="2"/>
</dbReference>
<evidence type="ECO:0000256" key="2">
    <source>
        <dbReference type="SAM" id="Coils"/>
    </source>
</evidence>
<evidence type="ECO:0000256" key="3">
    <source>
        <dbReference type="SAM" id="MobiDB-lite"/>
    </source>
</evidence>
<dbReference type="InterPro" id="IPR020840">
    <property type="entry name" value="Extracell_matrix-bd_GA"/>
</dbReference>
<feature type="region of interest" description="Disordered" evidence="3">
    <location>
        <begin position="1507"/>
        <end position="1532"/>
    </location>
</feature>
<evidence type="ECO:0000259" key="4">
    <source>
        <dbReference type="SMART" id="SM00844"/>
    </source>
</evidence>
<organism evidence="5 6">
    <name type="scientific">Fannyhessea vaginae PB189-T1-4</name>
    <dbReference type="NCBI Taxonomy" id="866774"/>
    <lineage>
        <taxon>Bacteria</taxon>
        <taxon>Bacillati</taxon>
        <taxon>Actinomycetota</taxon>
        <taxon>Coriobacteriia</taxon>
        <taxon>Coriobacteriales</taxon>
        <taxon>Atopobiaceae</taxon>
        <taxon>Fannyhessea</taxon>
    </lineage>
</organism>
<feature type="compositionally biased region" description="Low complexity" evidence="3">
    <location>
        <begin position="648"/>
        <end position="659"/>
    </location>
</feature>
<feature type="compositionally biased region" description="Basic and acidic residues" evidence="3">
    <location>
        <begin position="1013"/>
        <end position="1022"/>
    </location>
</feature>
<dbReference type="Proteomes" id="UP000004431">
    <property type="component" value="Unassembled WGS sequence"/>
</dbReference>
<feature type="region of interest" description="Disordered" evidence="3">
    <location>
        <begin position="1287"/>
        <end position="1345"/>
    </location>
</feature>
<feature type="domain" description="Extracellular matrix-binding protein ebh GA module" evidence="4">
    <location>
        <begin position="971"/>
        <end position="1022"/>
    </location>
</feature>
<feature type="compositionally biased region" description="Polar residues" evidence="3">
    <location>
        <begin position="1522"/>
        <end position="1531"/>
    </location>
</feature>
<dbReference type="Gene3D" id="3.10.20.890">
    <property type="match status" value="3"/>
</dbReference>